<protein>
    <submittedName>
        <fullName evidence="1">Uncharacterized protein</fullName>
    </submittedName>
</protein>
<name>A0A8T0TX25_PANVG</name>
<reference evidence="1" key="1">
    <citation type="submission" date="2020-05" db="EMBL/GenBank/DDBJ databases">
        <title>WGS assembly of Panicum virgatum.</title>
        <authorList>
            <person name="Lovell J.T."/>
            <person name="Jenkins J."/>
            <person name="Shu S."/>
            <person name="Juenger T.E."/>
            <person name="Schmutz J."/>
        </authorList>
    </citation>
    <scope>NUCLEOTIDE SEQUENCE</scope>
    <source>
        <strain evidence="1">AP13</strain>
    </source>
</reference>
<accession>A0A8T0TX25</accession>
<comment type="caution">
    <text evidence="1">The sequence shown here is derived from an EMBL/GenBank/DDBJ whole genome shotgun (WGS) entry which is preliminary data.</text>
</comment>
<keyword evidence="2" id="KW-1185">Reference proteome</keyword>
<dbReference type="Proteomes" id="UP000823388">
    <property type="component" value="Chromosome 4K"/>
</dbReference>
<dbReference type="EMBL" id="CM029043">
    <property type="protein sequence ID" value="KAG2613234.1"/>
    <property type="molecule type" value="Genomic_DNA"/>
</dbReference>
<sequence>MTAPSATRFRPNLFLSPVTQGHQRITLAAVSLPRLPTDGGKLAGPFSGDPSLLCTTLAPGTILLPARVSQLSAAAAAIEVPAPAPAYIVVGAVPLAATSLPPPPPPPPPLTPLQVDVTVVRAAAPATAPIPAPSLQGCSGRS</sequence>
<organism evidence="1 2">
    <name type="scientific">Panicum virgatum</name>
    <name type="common">Blackwell switchgrass</name>
    <dbReference type="NCBI Taxonomy" id="38727"/>
    <lineage>
        <taxon>Eukaryota</taxon>
        <taxon>Viridiplantae</taxon>
        <taxon>Streptophyta</taxon>
        <taxon>Embryophyta</taxon>
        <taxon>Tracheophyta</taxon>
        <taxon>Spermatophyta</taxon>
        <taxon>Magnoliopsida</taxon>
        <taxon>Liliopsida</taxon>
        <taxon>Poales</taxon>
        <taxon>Poaceae</taxon>
        <taxon>PACMAD clade</taxon>
        <taxon>Panicoideae</taxon>
        <taxon>Panicodae</taxon>
        <taxon>Paniceae</taxon>
        <taxon>Panicinae</taxon>
        <taxon>Panicum</taxon>
        <taxon>Panicum sect. Hiantes</taxon>
    </lineage>
</organism>
<gene>
    <name evidence="1" type="ORF">PVAP13_4KG345188</name>
</gene>
<dbReference type="AlphaFoldDB" id="A0A8T0TX25"/>
<evidence type="ECO:0000313" key="2">
    <source>
        <dbReference type="Proteomes" id="UP000823388"/>
    </source>
</evidence>
<proteinExistence type="predicted"/>
<evidence type="ECO:0000313" key="1">
    <source>
        <dbReference type="EMBL" id="KAG2613234.1"/>
    </source>
</evidence>